<reference evidence="1" key="2">
    <citation type="journal article" date="2015" name="Data Brief">
        <title>Shoot transcriptome of the giant reed, Arundo donax.</title>
        <authorList>
            <person name="Barrero R.A."/>
            <person name="Guerrero F.D."/>
            <person name="Moolhuijzen P."/>
            <person name="Goolsby J.A."/>
            <person name="Tidwell J."/>
            <person name="Bellgard S.E."/>
            <person name="Bellgard M.I."/>
        </authorList>
    </citation>
    <scope>NUCLEOTIDE SEQUENCE</scope>
    <source>
        <tissue evidence="1">Shoot tissue taken approximately 20 cm above the soil surface</tissue>
    </source>
</reference>
<reference evidence="1" key="1">
    <citation type="submission" date="2014-09" db="EMBL/GenBank/DDBJ databases">
        <authorList>
            <person name="Magalhaes I.L.F."/>
            <person name="Oliveira U."/>
            <person name="Santos F.R."/>
            <person name="Vidigal T.H.D.A."/>
            <person name="Brescovit A.D."/>
            <person name="Santos A.J."/>
        </authorList>
    </citation>
    <scope>NUCLEOTIDE SEQUENCE</scope>
    <source>
        <tissue evidence="1">Shoot tissue taken approximately 20 cm above the soil surface</tissue>
    </source>
</reference>
<accession>A0A0A9HC98</accession>
<sequence>MSNCNHTVT</sequence>
<dbReference type="EMBL" id="GBRH01163096">
    <property type="protein sequence ID" value="JAE34800.1"/>
    <property type="molecule type" value="Transcribed_RNA"/>
</dbReference>
<organism evidence="1">
    <name type="scientific">Arundo donax</name>
    <name type="common">Giant reed</name>
    <name type="synonym">Donax arundinaceus</name>
    <dbReference type="NCBI Taxonomy" id="35708"/>
    <lineage>
        <taxon>Eukaryota</taxon>
        <taxon>Viridiplantae</taxon>
        <taxon>Streptophyta</taxon>
        <taxon>Embryophyta</taxon>
        <taxon>Tracheophyta</taxon>
        <taxon>Spermatophyta</taxon>
        <taxon>Magnoliopsida</taxon>
        <taxon>Liliopsida</taxon>
        <taxon>Poales</taxon>
        <taxon>Poaceae</taxon>
        <taxon>PACMAD clade</taxon>
        <taxon>Arundinoideae</taxon>
        <taxon>Arundineae</taxon>
        <taxon>Arundo</taxon>
    </lineage>
</organism>
<evidence type="ECO:0000313" key="1">
    <source>
        <dbReference type="EMBL" id="JAE34800.1"/>
    </source>
</evidence>
<proteinExistence type="predicted"/>
<protein>
    <submittedName>
        <fullName evidence="1">Uncharacterized protein</fullName>
    </submittedName>
</protein>
<name>A0A0A9HC98_ARUDO</name>